<dbReference type="OrthoDB" id="406045at2759"/>
<keyword evidence="1" id="KW-0479">Metal-binding</keyword>
<feature type="compositionally biased region" description="Basic residues" evidence="2">
    <location>
        <begin position="87"/>
        <end position="96"/>
    </location>
</feature>
<evidence type="ECO:0000259" key="3">
    <source>
        <dbReference type="PROSITE" id="PS50119"/>
    </source>
</evidence>
<dbReference type="EMBL" id="NCKW01007274">
    <property type="protein sequence ID" value="POM70195.1"/>
    <property type="molecule type" value="Genomic_DNA"/>
</dbReference>
<feature type="non-terminal residue" evidence="4">
    <location>
        <position position="129"/>
    </location>
</feature>
<proteinExistence type="predicted"/>
<dbReference type="Gene3D" id="4.10.640.40">
    <property type="entry name" value="Cytoplasmic polyadenylation element-binding protein, ZZ domain"/>
    <property type="match status" value="1"/>
</dbReference>
<keyword evidence="1" id="KW-0863">Zinc-finger</keyword>
<sequence>MRTLSALLDDDLEDDEQLPEECRALFEHVAAAASKDAKDLGDEDAAQLEQTRRNEFLCVECQVHEAELFCEQCHDYFCELCCGGQHRKGNRRKHTFQPRFPASKAPPAVEANATTMDVEMETRDAVDYD</sequence>
<dbReference type="InterPro" id="IPR038446">
    <property type="entry name" value="CEBP_ZZ_sf"/>
</dbReference>
<feature type="region of interest" description="Disordered" evidence="2">
    <location>
        <begin position="87"/>
        <end position="116"/>
    </location>
</feature>
<dbReference type="AlphaFoldDB" id="A0A2P4XXC7"/>
<keyword evidence="1" id="KW-0862">Zinc</keyword>
<dbReference type="GO" id="GO:0008270">
    <property type="term" value="F:zinc ion binding"/>
    <property type="evidence" value="ECO:0007669"/>
    <property type="project" value="UniProtKB-KW"/>
</dbReference>
<accession>A0A2P4XXC7</accession>
<organism evidence="4 5">
    <name type="scientific">Phytophthora palmivora</name>
    <dbReference type="NCBI Taxonomy" id="4796"/>
    <lineage>
        <taxon>Eukaryota</taxon>
        <taxon>Sar</taxon>
        <taxon>Stramenopiles</taxon>
        <taxon>Oomycota</taxon>
        <taxon>Peronosporomycetes</taxon>
        <taxon>Peronosporales</taxon>
        <taxon>Peronosporaceae</taxon>
        <taxon>Phytophthora</taxon>
    </lineage>
</organism>
<protein>
    <submittedName>
        <fullName evidence="4">RxLR effector candidate protein</fullName>
    </submittedName>
</protein>
<evidence type="ECO:0000256" key="2">
    <source>
        <dbReference type="SAM" id="MobiDB-lite"/>
    </source>
</evidence>
<dbReference type="InterPro" id="IPR000315">
    <property type="entry name" value="Znf_B-box"/>
</dbReference>
<dbReference type="PROSITE" id="PS50119">
    <property type="entry name" value="ZF_BBOX"/>
    <property type="match status" value="1"/>
</dbReference>
<name>A0A2P4XXC7_9STRA</name>
<keyword evidence="5" id="KW-1185">Reference proteome</keyword>
<feature type="domain" description="B box-type" evidence="3">
    <location>
        <begin position="53"/>
        <end position="99"/>
    </location>
</feature>
<evidence type="ECO:0000256" key="1">
    <source>
        <dbReference type="PROSITE-ProRule" id="PRU00024"/>
    </source>
</evidence>
<dbReference type="Proteomes" id="UP000237271">
    <property type="component" value="Unassembled WGS sequence"/>
</dbReference>
<evidence type="ECO:0000313" key="5">
    <source>
        <dbReference type="Proteomes" id="UP000237271"/>
    </source>
</evidence>
<gene>
    <name evidence="4" type="ORF">PHPALM_13400</name>
</gene>
<evidence type="ECO:0000313" key="4">
    <source>
        <dbReference type="EMBL" id="POM70195.1"/>
    </source>
</evidence>
<reference evidence="4 5" key="1">
    <citation type="journal article" date="2017" name="Genome Biol. Evol.">
        <title>Phytophthora megakarya and P. palmivora, closely related causal agents of cacao black pod rot, underwent increases in genome sizes and gene numbers by different mechanisms.</title>
        <authorList>
            <person name="Ali S.S."/>
            <person name="Shao J."/>
            <person name="Lary D.J."/>
            <person name="Kronmiller B."/>
            <person name="Shen D."/>
            <person name="Strem M.D."/>
            <person name="Amoako-Attah I."/>
            <person name="Akrofi A.Y."/>
            <person name="Begoude B.A."/>
            <person name="Ten Hoopen G.M."/>
            <person name="Coulibaly K."/>
            <person name="Kebe B.I."/>
            <person name="Melnick R.L."/>
            <person name="Guiltinan M.J."/>
            <person name="Tyler B.M."/>
            <person name="Meinhardt L.W."/>
            <person name="Bailey B.A."/>
        </authorList>
    </citation>
    <scope>NUCLEOTIDE SEQUENCE [LARGE SCALE GENOMIC DNA]</scope>
    <source>
        <strain evidence="5">sbr112.9</strain>
    </source>
</reference>
<comment type="caution">
    <text evidence="4">The sequence shown here is derived from an EMBL/GenBank/DDBJ whole genome shotgun (WGS) entry which is preliminary data.</text>
</comment>
<dbReference type="Pfam" id="PF22586">
    <property type="entry name" value="ANCHR-like_BBOX"/>
    <property type="match status" value="1"/>
</dbReference>